<organism evidence="2 3">
    <name type="scientific">Nyctereutes procyonoides</name>
    <name type="common">Raccoon dog</name>
    <name type="synonym">Canis procyonoides</name>
    <dbReference type="NCBI Taxonomy" id="34880"/>
    <lineage>
        <taxon>Eukaryota</taxon>
        <taxon>Metazoa</taxon>
        <taxon>Chordata</taxon>
        <taxon>Craniata</taxon>
        <taxon>Vertebrata</taxon>
        <taxon>Euteleostomi</taxon>
        <taxon>Mammalia</taxon>
        <taxon>Eutheria</taxon>
        <taxon>Laurasiatheria</taxon>
        <taxon>Carnivora</taxon>
        <taxon>Caniformia</taxon>
        <taxon>Canidae</taxon>
        <taxon>Nyctereutes</taxon>
    </lineage>
</organism>
<comment type="caution">
    <text evidence="2">The sequence shown here is derived from an EMBL/GenBank/DDBJ whole genome shotgun (WGS) entry which is preliminary data.</text>
</comment>
<dbReference type="EMBL" id="CAJHUB010000784">
    <property type="protein sequence ID" value="CAD7693527.1"/>
    <property type="molecule type" value="Genomic_DNA"/>
</dbReference>
<sequence>MQVKSTQAEKEPLSPASASALTSTNPCKPVDDETLFIYSHYKQATWDAWNQLKETSNEDAMEADINKAEVLYKKYGI</sequence>
<dbReference type="Gene3D" id="1.20.80.10">
    <property type="match status" value="1"/>
</dbReference>
<feature type="region of interest" description="Disordered" evidence="1">
    <location>
        <begin position="1"/>
        <end position="29"/>
    </location>
</feature>
<reference evidence="2" key="1">
    <citation type="submission" date="2020-12" db="EMBL/GenBank/DDBJ databases">
        <authorList>
            <consortium name="Molecular Ecology Group"/>
        </authorList>
    </citation>
    <scope>NUCLEOTIDE SEQUENCE</scope>
    <source>
        <strain evidence="2">TBG_1078</strain>
    </source>
</reference>
<feature type="compositionally biased region" description="Low complexity" evidence="1">
    <location>
        <begin position="13"/>
        <end position="24"/>
    </location>
</feature>
<evidence type="ECO:0000256" key="1">
    <source>
        <dbReference type="SAM" id="MobiDB-lite"/>
    </source>
</evidence>
<dbReference type="AlphaFoldDB" id="A0A811ZY23"/>
<dbReference type="InterPro" id="IPR014352">
    <property type="entry name" value="FERM/acyl-CoA-bd_prot_sf"/>
</dbReference>
<accession>A0A811ZY23</accession>
<evidence type="ECO:0000313" key="3">
    <source>
        <dbReference type="Proteomes" id="UP000645828"/>
    </source>
</evidence>
<gene>
    <name evidence="2" type="ORF">NYPRO_LOCUS26319</name>
</gene>
<protein>
    <submittedName>
        <fullName evidence="2">(raccoon dog) hypothetical protein</fullName>
    </submittedName>
</protein>
<dbReference type="SUPFAM" id="SSF47027">
    <property type="entry name" value="Acyl-CoA binding protein"/>
    <property type="match status" value="1"/>
</dbReference>
<dbReference type="Proteomes" id="UP000645828">
    <property type="component" value="Unassembled WGS sequence"/>
</dbReference>
<name>A0A811ZY23_NYCPR</name>
<proteinExistence type="predicted"/>
<keyword evidence="3" id="KW-1185">Reference proteome</keyword>
<evidence type="ECO:0000313" key="2">
    <source>
        <dbReference type="EMBL" id="CAD7693527.1"/>
    </source>
</evidence>
<dbReference type="InterPro" id="IPR035984">
    <property type="entry name" value="Acyl-CoA-binding_sf"/>
</dbReference>
<dbReference type="GO" id="GO:0000062">
    <property type="term" value="F:fatty-acyl-CoA binding"/>
    <property type="evidence" value="ECO:0007669"/>
    <property type="project" value="InterPro"/>
</dbReference>